<evidence type="ECO:0000256" key="2">
    <source>
        <dbReference type="ARBA" id="ARBA00022490"/>
    </source>
</evidence>
<evidence type="ECO:0000313" key="3">
    <source>
        <dbReference type="EMBL" id="KAG8454055.1"/>
    </source>
</evidence>
<dbReference type="AlphaFoldDB" id="A0A8T2K985"/>
<organism evidence="3 4">
    <name type="scientific">Hymenochirus boettgeri</name>
    <name type="common">Congo dwarf clawed frog</name>
    <dbReference type="NCBI Taxonomy" id="247094"/>
    <lineage>
        <taxon>Eukaryota</taxon>
        <taxon>Metazoa</taxon>
        <taxon>Chordata</taxon>
        <taxon>Craniata</taxon>
        <taxon>Vertebrata</taxon>
        <taxon>Euteleostomi</taxon>
        <taxon>Amphibia</taxon>
        <taxon>Batrachia</taxon>
        <taxon>Anura</taxon>
        <taxon>Pipoidea</taxon>
        <taxon>Pipidae</taxon>
        <taxon>Pipinae</taxon>
        <taxon>Hymenochirus</taxon>
    </lineage>
</organism>
<dbReference type="Proteomes" id="UP000812440">
    <property type="component" value="Chromosome 1"/>
</dbReference>
<evidence type="ECO:0000313" key="4">
    <source>
        <dbReference type="Proteomes" id="UP000812440"/>
    </source>
</evidence>
<dbReference type="PANTHER" id="PTHR31266">
    <property type="entry name" value="TRAF-INTERACTING PROTEIN WITH FHA DOMAIN-CONTAINING PROTEIN A FAMILY MEMBER"/>
    <property type="match status" value="1"/>
</dbReference>
<gene>
    <name evidence="3" type="ORF">GDO86_000623</name>
</gene>
<name>A0A8T2K985_9PIPI</name>
<accession>A0A8T2K985</accession>
<proteinExistence type="predicted"/>
<sequence length="176" mass="20436">MAANDMETEQTLPCLNLKIYHPDHHDRKLFSRIKLNQKEEVKADVVVTFGRDYSVCLYPLINTRVSRIQFSLQFFKPFNCSTAAFEIKNLSKKTKLHVENLELDYLNKFELPRKCLIQFGEFQILAETEEGDCDDKFEISCEKSHVPLVQDSFVPTMYPIPENGTLLAVEIDENEL</sequence>
<protein>
    <submittedName>
        <fullName evidence="3">Uncharacterized protein</fullName>
    </submittedName>
</protein>
<reference evidence="3" key="1">
    <citation type="thesis" date="2020" institute="ProQuest LLC" country="789 East Eisenhower Parkway, Ann Arbor, MI, USA">
        <title>Comparative Genomics and Chromosome Evolution.</title>
        <authorList>
            <person name="Mudd A.B."/>
        </authorList>
    </citation>
    <scope>NUCLEOTIDE SEQUENCE</scope>
    <source>
        <strain evidence="3">Female2</strain>
        <tissue evidence="3">Blood</tissue>
    </source>
</reference>
<comment type="subcellular location">
    <subcellularLocation>
        <location evidence="1">Cytoplasm</location>
    </subcellularLocation>
</comment>
<dbReference type="InterPro" id="IPR033621">
    <property type="entry name" value="TIFA"/>
</dbReference>
<dbReference type="OrthoDB" id="9893545at2759"/>
<dbReference type="GO" id="GO:0043123">
    <property type="term" value="P:positive regulation of canonical NF-kappaB signal transduction"/>
    <property type="evidence" value="ECO:0007669"/>
    <property type="project" value="InterPro"/>
</dbReference>
<dbReference type="PANTHER" id="PTHR31266:SF2">
    <property type="entry name" value="TRAF-INTERACTING PROTEIN WITH FHA DOMAIN-CONTAINING PROTEIN A"/>
    <property type="match status" value="1"/>
</dbReference>
<comment type="caution">
    <text evidence="3">The sequence shown here is derived from an EMBL/GenBank/DDBJ whole genome shotgun (WGS) entry which is preliminary data.</text>
</comment>
<dbReference type="GO" id="GO:0005737">
    <property type="term" value="C:cytoplasm"/>
    <property type="evidence" value="ECO:0007669"/>
    <property type="project" value="UniProtKB-SubCell"/>
</dbReference>
<keyword evidence="2" id="KW-0963">Cytoplasm</keyword>
<keyword evidence="4" id="KW-1185">Reference proteome</keyword>
<dbReference type="EMBL" id="JAACNH010000001">
    <property type="protein sequence ID" value="KAG8454055.1"/>
    <property type="molecule type" value="Genomic_DNA"/>
</dbReference>
<evidence type="ECO:0000256" key="1">
    <source>
        <dbReference type="ARBA" id="ARBA00004496"/>
    </source>
</evidence>